<keyword evidence="1" id="KW-0378">Hydrolase</keyword>
<gene>
    <name evidence="4" type="ORF">QO016_001581</name>
</gene>
<dbReference type="Proteomes" id="UP001236369">
    <property type="component" value="Unassembled WGS sequence"/>
</dbReference>
<dbReference type="InterPro" id="IPR050300">
    <property type="entry name" value="GDXG_lipolytic_enzyme"/>
</dbReference>
<dbReference type="RefSeq" id="WP_238249632.1">
    <property type="nucleotide sequence ID" value="NZ_BPQX01000033.1"/>
</dbReference>
<evidence type="ECO:0000313" key="5">
    <source>
        <dbReference type="Proteomes" id="UP001236369"/>
    </source>
</evidence>
<dbReference type="SUPFAM" id="SSF53474">
    <property type="entry name" value="alpha/beta-Hydrolases"/>
    <property type="match status" value="1"/>
</dbReference>
<evidence type="ECO:0000259" key="3">
    <source>
        <dbReference type="Pfam" id="PF20434"/>
    </source>
</evidence>
<organism evidence="4 5">
    <name type="scientific">Methylobacterium persicinum</name>
    <dbReference type="NCBI Taxonomy" id="374426"/>
    <lineage>
        <taxon>Bacteria</taxon>
        <taxon>Pseudomonadati</taxon>
        <taxon>Pseudomonadota</taxon>
        <taxon>Alphaproteobacteria</taxon>
        <taxon>Hyphomicrobiales</taxon>
        <taxon>Methylobacteriaceae</taxon>
        <taxon>Methylobacterium</taxon>
    </lineage>
</organism>
<protein>
    <submittedName>
        <fullName evidence="4">Acetyl esterase/lipase</fullName>
    </submittedName>
</protein>
<name>A0ABU0HIE7_9HYPH</name>
<feature type="chain" id="PRO_5047335858" evidence="2">
    <location>
        <begin position="25"/>
        <end position="310"/>
    </location>
</feature>
<dbReference type="Gene3D" id="3.40.50.1820">
    <property type="entry name" value="alpha/beta hydrolase"/>
    <property type="match status" value="1"/>
</dbReference>
<sequence>MTRLITAFASLICLGLAALGFSKASPLSLFDAIGPRDAGGRLAARDVVFGTNARNRLDVYVPKVAADAAPVLVFFYGGSWDSGSKDDYAFVGHALAAQGFVTVLPDYRLYPQVRFPEFLNDGAAAIAWVRDNIASYGGDPRRIVLAGHSAGAYNAVMLGLDPRYLENVGVDPKVIRAVAGLSGPYDFLPLDTDTTVKVFGQTAELAETQPMNFVGPLSHPAFLATGDGDTTVKPRHTARLAERLRAANVPVQERVYTGLDHKDTLLALSVTFRSKAPELAEMSSFLMRQAAGRTQFTMRAPNAHSAKFQP</sequence>
<feature type="domain" description="BD-FAE-like" evidence="3">
    <location>
        <begin position="57"/>
        <end position="244"/>
    </location>
</feature>
<dbReference type="Pfam" id="PF20434">
    <property type="entry name" value="BD-FAE"/>
    <property type="match status" value="1"/>
</dbReference>
<accession>A0ABU0HIE7</accession>
<dbReference type="PANTHER" id="PTHR48081:SF33">
    <property type="entry name" value="KYNURENINE FORMAMIDASE"/>
    <property type="match status" value="1"/>
</dbReference>
<feature type="signal peptide" evidence="2">
    <location>
        <begin position="1"/>
        <end position="24"/>
    </location>
</feature>
<comment type="caution">
    <text evidence="4">The sequence shown here is derived from an EMBL/GenBank/DDBJ whole genome shotgun (WGS) entry which is preliminary data.</text>
</comment>
<dbReference type="EMBL" id="JAUSVV010000002">
    <property type="protein sequence ID" value="MDQ0442098.1"/>
    <property type="molecule type" value="Genomic_DNA"/>
</dbReference>
<proteinExistence type="predicted"/>
<reference evidence="4 5" key="1">
    <citation type="submission" date="2023-07" db="EMBL/GenBank/DDBJ databases">
        <title>Genomic Encyclopedia of Type Strains, Phase IV (KMG-IV): sequencing the most valuable type-strain genomes for metagenomic binning, comparative biology and taxonomic classification.</title>
        <authorList>
            <person name="Goeker M."/>
        </authorList>
    </citation>
    <scope>NUCLEOTIDE SEQUENCE [LARGE SCALE GENOMIC DNA]</scope>
    <source>
        <strain evidence="4 5">DSM 19562</strain>
    </source>
</reference>
<evidence type="ECO:0000256" key="1">
    <source>
        <dbReference type="ARBA" id="ARBA00022801"/>
    </source>
</evidence>
<keyword evidence="5" id="KW-1185">Reference proteome</keyword>
<dbReference type="PANTHER" id="PTHR48081">
    <property type="entry name" value="AB HYDROLASE SUPERFAMILY PROTEIN C4A8.06C"/>
    <property type="match status" value="1"/>
</dbReference>
<evidence type="ECO:0000256" key="2">
    <source>
        <dbReference type="SAM" id="SignalP"/>
    </source>
</evidence>
<dbReference type="InterPro" id="IPR029058">
    <property type="entry name" value="AB_hydrolase_fold"/>
</dbReference>
<dbReference type="InterPro" id="IPR049492">
    <property type="entry name" value="BD-FAE-like_dom"/>
</dbReference>
<evidence type="ECO:0000313" key="4">
    <source>
        <dbReference type="EMBL" id="MDQ0442098.1"/>
    </source>
</evidence>
<keyword evidence="2" id="KW-0732">Signal</keyword>